<feature type="domain" description="HTH lysR-type" evidence="5">
    <location>
        <begin position="15"/>
        <end position="72"/>
    </location>
</feature>
<dbReference type="PANTHER" id="PTHR30118">
    <property type="entry name" value="HTH-TYPE TRANSCRIPTIONAL REGULATOR LEUO-RELATED"/>
    <property type="match status" value="1"/>
</dbReference>
<evidence type="ECO:0000313" key="7">
    <source>
        <dbReference type="Proteomes" id="UP001500540"/>
    </source>
</evidence>
<dbReference type="PROSITE" id="PS50931">
    <property type="entry name" value="HTH_LYSR"/>
    <property type="match status" value="1"/>
</dbReference>
<dbReference type="InterPro" id="IPR036390">
    <property type="entry name" value="WH_DNA-bd_sf"/>
</dbReference>
<dbReference type="InterPro" id="IPR050389">
    <property type="entry name" value="LysR-type_TF"/>
</dbReference>
<dbReference type="PANTHER" id="PTHR30118:SF15">
    <property type="entry name" value="TRANSCRIPTIONAL REGULATORY PROTEIN"/>
    <property type="match status" value="1"/>
</dbReference>
<evidence type="ECO:0000256" key="1">
    <source>
        <dbReference type="ARBA" id="ARBA00009437"/>
    </source>
</evidence>
<evidence type="ECO:0000259" key="5">
    <source>
        <dbReference type="PROSITE" id="PS50931"/>
    </source>
</evidence>
<keyword evidence="2" id="KW-0805">Transcription regulation</keyword>
<evidence type="ECO:0000256" key="2">
    <source>
        <dbReference type="ARBA" id="ARBA00023015"/>
    </source>
</evidence>
<dbReference type="Pfam" id="PF00126">
    <property type="entry name" value="HTH_1"/>
    <property type="match status" value="1"/>
</dbReference>
<comment type="caution">
    <text evidence="6">The sequence shown here is derived from an EMBL/GenBank/DDBJ whole genome shotgun (WGS) entry which is preliminary data.</text>
</comment>
<evidence type="ECO:0000256" key="3">
    <source>
        <dbReference type="ARBA" id="ARBA00023125"/>
    </source>
</evidence>
<protein>
    <submittedName>
        <fullName evidence="6">LysR family transcriptional regulator</fullName>
    </submittedName>
</protein>
<dbReference type="Gene3D" id="3.40.190.10">
    <property type="entry name" value="Periplasmic binding protein-like II"/>
    <property type="match status" value="2"/>
</dbReference>
<comment type="similarity">
    <text evidence="1">Belongs to the LysR transcriptional regulatory family.</text>
</comment>
<dbReference type="SUPFAM" id="SSF46785">
    <property type="entry name" value="Winged helix' DNA-binding domain"/>
    <property type="match status" value="1"/>
</dbReference>
<dbReference type="InterPro" id="IPR036388">
    <property type="entry name" value="WH-like_DNA-bd_sf"/>
</dbReference>
<dbReference type="InterPro" id="IPR037402">
    <property type="entry name" value="YidZ_PBP2"/>
</dbReference>
<dbReference type="CDD" id="cd08417">
    <property type="entry name" value="PBP2_Nitroaromatics_like"/>
    <property type="match status" value="1"/>
</dbReference>
<dbReference type="Proteomes" id="UP001500540">
    <property type="component" value="Unassembled WGS sequence"/>
</dbReference>
<accession>A0ABP7GN41</accession>
<dbReference type="Gene3D" id="1.10.10.10">
    <property type="entry name" value="Winged helix-like DNA-binding domain superfamily/Winged helix DNA-binding domain"/>
    <property type="match status" value="1"/>
</dbReference>
<dbReference type="EMBL" id="BAABAF010000007">
    <property type="protein sequence ID" value="GAA3768917.1"/>
    <property type="molecule type" value="Genomic_DNA"/>
</dbReference>
<dbReference type="SUPFAM" id="SSF53850">
    <property type="entry name" value="Periplasmic binding protein-like II"/>
    <property type="match status" value="1"/>
</dbReference>
<name>A0ABP7GN41_9MICO</name>
<evidence type="ECO:0000313" key="6">
    <source>
        <dbReference type="EMBL" id="GAA3768917.1"/>
    </source>
</evidence>
<keyword evidence="4" id="KW-0804">Transcription</keyword>
<dbReference type="InterPro" id="IPR000847">
    <property type="entry name" value="LysR_HTH_N"/>
</dbReference>
<evidence type="ECO:0000256" key="4">
    <source>
        <dbReference type="ARBA" id="ARBA00023163"/>
    </source>
</evidence>
<sequence>MIEQAVLTVREGAVVDLNLVRVFTTVYESRSLTAAARRLFVTQPAVSQALGRLRRQCDDALFERVGSGMQPTPLADTLYPEFRDAVSRIDRALGAVHGFDPATSERAFRIALSELGEIGWLAAIARVVGARAPRARLEVVPLDNDTVGDELARGAIDLAVTSAALDHGHRLVKRERYLVAMGRSHPLAAAALTVDDYRAARRVWVTSDSSARHLAAAHRRLGGVTAAVLSVQHFVSLPDVLMAGECIATIPETLARGWAENWPIAVHDAPFAVPDAELHLYRRPTTQHLGALDWFAATVGDVISATPGRFAAIHASR</sequence>
<dbReference type="RefSeq" id="WP_344783453.1">
    <property type="nucleotide sequence ID" value="NZ_BAABAF010000007.1"/>
</dbReference>
<dbReference type="PRINTS" id="PR00039">
    <property type="entry name" value="HTHLYSR"/>
</dbReference>
<organism evidence="6 7">
    <name type="scientific">Microbacterium kribbense</name>
    <dbReference type="NCBI Taxonomy" id="433645"/>
    <lineage>
        <taxon>Bacteria</taxon>
        <taxon>Bacillati</taxon>
        <taxon>Actinomycetota</taxon>
        <taxon>Actinomycetes</taxon>
        <taxon>Micrococcales</taxon>
        <taxon>Microbacteriaceae</taxon>
        <taxon>Microbacterium</taxon>
    </lineage>
</organism>
<dbReference type="InterPro" id="IPR005119">
    <property type="entry name" value="LysR_subst-bd"/>
</dbReference>
<gene>
    <name evidence="6" type="ORF">GCM10022240_21670</name>
</gene>
<dbReference type="Pfam" id="PF03466">
    <property type="entry name" value="LysR_substrate"/>
    <property type="match status" value="1"/>
</dbReference>
<keyword evidence="7" id="KW-1185">Reference proteome</keyword>
<reference evidence="7" key="1">
    <citation type="journal article" date="2019" name="Int. J. Syst. Evol. Microbiol.">
        <title>The Global Catalogue of Microorganisms (GCM) 10K type strain sequencing project: providing services to taxonomists for standard genome sequencing and annotation.</title>
        <authorList>
            <consortium name="The Broad Institute Genomics Platform"/>
            <consortium name="The Broad Institute Genome Sequencing Center for Infectious Disease"/>
            <person name="Wu L."/>
            <person name="Ma J."/>
        </authorList>
    </citation>
    <scope>NUCLEOTIDE SEQUENCE [LARGE SCALE GENOMIC DNA]</scope>
    <source>
        <strain evidence="7">JCM 16950</strain>
    </source>
</reference>
<keyword evidence="3" id="KW-0238">DNA-binding</keyword>
<proteinExistence type="inferred from homology"/>